<dbReference type="GO" id="GO:0004386">
    <property type="term" value="F:helicase activity"/>
    <property type="evidence" value="ECO:0007669"/>
    <property type="project" value="UniProtKB-KW"/>
</dbReference>
<gene>
    <name evidence="1" type="ORF">KU39_1p27</name>
</gene>
<dbReference type="AlphaFoldDB" id="A0A1L6TIC2"/>
<organism evidence="1 2">
    <name type="scientific">Piscirickettsia salmonis</name>
    <dbReference type="NCBI Taxonomy" id="1238"/>
    <lineage>
        <taxon>Bacteria</taxon>
        <taxon>Pseudomonadati</taxon>
        <taxon>Pseudomonadota</taxon>
        <taxon>Gammaproteobacteria</taxon>
        <taxon>Thiotrichales</taxon>
        <taxon>Piscirickettsiaceae</taxon>
        <taxon>Piscirickettsia</taxon>
    </lineage>
</organism>
<proteinExistence type="predicted"/>
<keyword evidence="1" id="KW-0067">ATP-binding</keyword>
<reference evidence="1 2" key="1">
    <citation type="journal article" date="2014" name="Genome Announc.">
        <title>Comparative Genome Analysis of Two Isolates of the Fish Pathogen Piscirickettsia salmonis from Different Hosts Reveals Major Differences in Virulence-Associated Secretion Systems.</title>
        <authorList>
            <person name="Bohle H."/>
            <person name="Henriquez P."/>
            <person name="Grothusen H."/>
            <person name="Navas E."/>
            <person name="Sandoval A."/>
            <person name="Bustamante F."/>
            <person name="Bustos P."/>
            <person name="Mancilla M."/>
        </authorList>
    </citation>
    <scope>NUCLEOTIDE SEQUENCE [LARGE SCALE GENOMIC DNA]</scope>
    <source>
        <strain evidence="2">B1-32597</strain>
    </source>
</reference>
<dbReference type="RefSeq" id="WP_036774994.1">
    <property type="nucleotide sequence ID" value="NZ_CP012509.1"/>
</dbReference>
<keyword evidence="1" id="KW-0614">Plasmid</keyword>
<accession>A0A1L6TIC2</accession>
<dbReference type="EMBL" id="CP012509">
    <property type="protein sequence ID" value="ALB24368.1"/>
    <property type="molecule type" value="Genomic_DNA"/>
</dbReference>
<keyword evidence="1" id="KW-0547">Nucleotide-binding</keyword>
<dbReference type="Proteomes" id="UP000029558">
    <property type="component" value="Plasmid pPSB1-1"/>
</dbReference>
<evidence type="ECO:0000313" key="2">
    <source>
        <dbReference type="Proteomes" id="UP000029558"/>
    </source>
</evidence>
<keyword evidence="1" id="KW-0378">Hydrolase</keyword>
<protein>
    <submittedName>
        <fullName evidence="1">Helicase SNF2</fullName>
    </submittedName>
</protein>
<evidence type="ECO:0000313" key="1">
    <source>
        <dbReference type="EMBL" id="ALB24368.1"/>
    </source>
</evidence>
<keyword evidence="1" id="KW-0347">Helicase</keyword>
<sequence length="92" mass="10648">MSIVVKSSGWVSTLEKFGKRRAALMTYNKWRLCIGQKDTSEIRIQVPKKIKDEIAKRGVLENRKIGSEALIRLAESLDFEDQELELKRLVEE</sequence>
<geneLocation type="plasmid" evidence="1 2">
    <name>pPSB1-1</name>
</geneLocation>
<name>A0A1L6TIC2_PISSA</name>